<keyword evidence="1" id="KW-1133">Transmembrane helix</keyword>
<dbReference type="InterPro" id="IPR012495">
    <property type="entry name" value="TadE-like_dom"/>
</dbReference>
<feature type="transmembrane region" description="Helical" evidence="1">
    <location>
        <begin position="12"/>
        <end position="39"/>
    </location>
</feature>
<evidence type="ECO:0000256" key="1">
    <source>
        <dbReference type="SAM" id="Phobius"/>
    </source>
</evidence>
<gene>
    <name evidence="3" type="ORF">DB32_008805</name>
</gene>
<proteinExistence type="predicted"/>
<dbReference type="AlphaFoldDB" id="A0A0F6WAK8"/>
<feature type="domain" description="TadE-like" evidence="2">
    <location>
        <begin position="11"/>
        <end position="53"/>
    </location>
</feature>
<dbReference type="RefSeq" id="WP_053238500.1">
    <property type="nucleotide sequence ID" value="NZ_CP011125.1"/>
</dbReference>
<name>A0A0F6WAK8_9BACT</name>
<dbReference type="OrthoDB" id="5514190at2"/>
<protein>
    <recommendedName>
        <fullName evidence="2">TadE-like domain-containing protein</fullName>
    </recommendedName>
</protein>
<dbReference type="Proteomes" id="UP000034883">
    <property type="component" value="Chromosome"/>
</dbReference>
<dbReference type="KEGG" id="samy:DB32_008805"/>
<dbReference type="EMBL" id="CP011125">
    <property type="protein sequence ID" value="AKF11656.1"/>
    <property type="molecule type" value="Genomic_DNA"/>
</dbReference>
<reference evidence="3 4" key="1">
    <citation type="submission" date="2015-03" db="EMBL/GenBank/DDBJ databases">
        <title>Genome assembly of Sandaracinus amylolyticus DSM 53668.</title>
        <authorList>
            <person name="Sharma G."/>
            <person name="Subramanian S."/>
        </authorList>
    </citation>
    <scope>NUCLEOTIDE SEQUENCE [LARGE SCALE GENOMIC DNA]</scope>
    <source>
        <strain evidence="3 4">DSM 53668</strain>
    </source>
</reference>
<accession>A0A0F6WAK8</accession>
<keyword evidence="1" id="KW-0472">Membrane</keyword>
<dbReference type="STRING" id="927083.DB32_008805"/>
<dbReference type="Pfam" id="PF07811">
    <property type="entry name" value="TadE"/>
    <property type="match status" value="1"/>
</dbReference>
<evidence type="ECO:0000259" key="2">
    <source>
        <dbReference type="Pfam" id="PF07811"/>
    </source>
</evidence>
<organism evidence="3 4">
    <name type="scientific">Sandaracinus amylolyticus</name>
    <dbReference type="NCBI Taxonomy" id="927083"/>
    <lineage>
        <taxon>Bacteria</taxon>
        <taxon>Pseudomonadati</taxon>
        <taxon>Myxococcota</taxon>
        <taxon>Polyangia</taxon>
        <taxon>Polyangiales</taxon>
        <taxon>Sandaracinaceae</taxon>
        <taxon>Sandaracinus</taxon>
    </lineage>
</organism>
<evidence type="ECO:0000313" key="3">
    <source>
        <dbReference type="EMBL" id="AKF11656.1"/>
    </source>
</evidence>
<evidence type="ECO:0000313" key="4">
    <source>
        <dbReference type="Proteomes" id="UP000034883"/>
    </source>
</evidence>
<sequence>MVGKLARDTRGAAYVEFLISFIPVFLMFLGMVQMGLMFVGGLAVQRAASAAARAAIVVLDDDPQYYGGEGRMQIGGGSGSGPSAGEGLIDFLGSSGVSGGDTGGMGGAGGSAADTGDSARLSAIHSAASIPLFAVAPPPSALVRPESVMAAIGNNRDPLGMPPSRLLSGLVWNNTGALAVRLVDGPASRTDQRSFDAAPLHEDDAVPTPARVRVTYLFHCGVPLANRLMCNDPLALLFGADGAALARLVTGGTPSLERLQAISRQRELELARESRDEIPWSDLGDNARQGVGALGIGASLLGMSMRVKVMTAEAQLPIQYANYQYQSE</sequence>
<keyword evidence="4" id="KW-1185">Reference proteome</keyword>
<keyword evidence="1" id="KW-0812">Transmembrane</keyword>